<comment type="caution">
    <text evidence="2">The sequence shown here is derived from an EMBL/GenBank/DDBJ whole genome shotgun (WGS) entry which is preliminary data.</text>
</comment>
<keyword evidence="3" id="KW-1185">Reference proteome</keyword>
<evidence type="ECO:0000313" key="3">
    <source>
        <dbReference type="Proteomes" id="UP001152484"/>
    </source>
</evidence>
<gene>
    <name evidence="2" type="ORF">CEURO_LOCUS20815</name>
</gene>
<sequence length="30" mass="3457">MAFHKHKGTLQKENKGQAKDSTQTKRKTKT</sequence>
<feature type="region of interest" description="Disordered" evidence="1">
    <location>
        <begin position="1"/>
        <end position="30"/>
    </location>
</feature>
<evidence type="ECO:0000256" key="1">
    <source>
        <dbReference type="SAM" id="MobiDB-lite"/>
    </source>
</evidence>
<name>A0A9P1EM47_CUSEU</name>
<organism evidence="2 3">
    <name type="scientific">Cuscuta europaea</name>
    <name type="common">European dodder</name>
    <dbReference type="NCBI Taxonomy" id="41803"/>
    <lineage>
        <taxon>Eukaryota</taxon>
        <taxon>Viridiplantae</taxon>
        <taxon>Streptophyta</taxon>
        <taxon>Embryophyta</taxon>
        <taxon>Tracheophyta</taxon>
        <taxon>Spermatophyta</taxon>
        <taxon>Magnoliopsida</taxon>
        <taxon>eudicotyledons</taxon>
        <taxon>Gunneridae</taxon>
        <taxon>Pentapetalae</taxon>
        <taxon>asterids</taxon>
        <taxon>lamiids</taxon>
        <taxon>Solanales</taxon>
        <taxon>Convolvulaceae</taxon>
        <taxon>Cuscuteae</taxon>
        <taxon>Cuscuta</taxon>
        <taxon>Cuscuta subgen. Cuscuta</taxon>
    </lineage>
</organism>
<accession>A0A9P1EM47</accession>
<protein>
    <submittedName>
        <fullName evidence="2">Uncharacterized protein</fullName>
    </submittedName>
</protein>
<reference evidence="2" key="1">
    <citation type="submission" date="2022-07" db="EMBL/GenBank/DDBJ databases">
        <authorList>
            <person name="Macas J."/>
            <person name="Novak P."/>
            <person name="Neumann P."/>
        </authorList>
    </citation>
    <scope>NUCLEOTIDE SEQUENCE</scope>
</reference>
<evidence type="ECO:0000313" key="2">
    <source>
        <dbReference type="EMBL" id="CAH9115437.1"/>
    </source>
</evidence>
<dbReference type="AlphaFoldDB" id="A0A9P1EM47"/>
<dbReference type="EMBL" id="CAMAPE010000067">
    <property type="protein sequence ID" value="CAH9115437.1"/>
    <property type="molecule type" value="Genomic_DNA"/>
</dbReference>
<proteinExistence type="predicted"/>
<dbReference type="Proteomes" id="UP001152484">
    <property type="component" value="Unassembled WGS sequence"/>
</dbReference>